<dbReference type="Gene3D" id="1.20.1280.50">
    <property type="match status" value="1"/>
</dbReference>
<dbReference type="EMBL" id="JABXXO010000010">
    <property type="protein sequence ID" value="KAF7768203.1"/>
    <property type="molecule type" value="Genomic_DNA"/>
</dbReference>
<organism evidence="3 4">
    <name type="scientific">Agaricus bisporus var. burnettii</name>
    <dbReference type="NCBI Taxonomy" id="192524"/>
    <lineage>
        <taxon>Eukaryota</taxon>
        <taxon>Fungi</taxon>
        <taxon>Dikarya</taxon>
        <taxon>Basidiomycota</taxon>
        <taxon>Agaricomycotina</taxon>
        <taxon>Agaricomycetes</taxon>
        <taxon>Agaricomycetidae</taxon>
        <taxon>Agaricales</taxon>
        <taxon>Agaricineae</taxon>
        <taxon>Agaricaceae</taxon>
        <taxon>Agaricus</taxon>
    </lineage>
</organism>
<reference evidence="3 4" key="1">
    <citation type="journal article" name="Sci. Rep.">
        <title>Telomere-to-telomere assembled and centromere annotated genomes of the two main subspecies of the button mushroom Agaricus bisporus reveal especially polymorphic chromosome ends.</title>
        <authorList>
            <person name="Sonnenberg A.S.M."/>
            <person name="Sedaghat-Telgerd N."/>
            <person name="Lavrijssen B."/>
            <person name="Ohm R.A."/>
            <person name="Hendrickx P.M."/>
            <person name="Scholtmeijer K."/>
            <person name="Baars J.J.P."/>
            <person name="van Peer A."/>
        </authorList>
    </citation>
    <scope>NUCLEOTIDE SEQUENCE [LARGE SCALE GENOMIC DNA]</scope>
    <source>
        <strain evidence="3 4">H119_p4</strain>
    </source>
</reference>
<dbReference type="PROSITE" id="PS50181">
    <property type="entry name" value="FBOX"/>
    <property type="match status" value="1"/>
</dbReference>
<dbReference type="AlphaFoldDB" id="A0A8H7C7S3"/>
<dbReference type="InterPro" id="IPR032675">
    <property type="entry name" value="LRR_dom_sf"/>
</dbReference>
<protein>
    <recommendedName>
        <fullName evidence="2">F-box domain-containing protein</fullName>
    </recommendedName>
</protein>
<evidence type="ECO:0000259" key="2">
    <source>
        <dbReference type="PROSITE" id="PS50181"/>
    </source>
</evidence>
<dbReference type="InterPro" id="IPR001810">
    <property type="entry name" value="F-box_dom"/>
</dbReference>
<dbReference type="InterPro" id="IPR036047">
    <property type="entry name" value="F-box-like_dom_sf"/>
</dbReference>
<evidence type="ECO:0000313" key="3">
    <source>
        <dbReference type="EMBL" id="KAF7768203.1"/>
    </source>
</evidence>
<name>A0A8H7C7S3_AGABI</name>
<evidence type="ECO:0000256" key="1">
    <source>
        <dbReference type="SAM" id="MobiDB-lite"/>
    </source>
</evidence>
<comment type="caution">
    <text evidence="3">The sequence shown here is derived from an EMBL/GenBank/DDBJ whole genome shotgun (WGS) entry which is preliminary data.</text>
</comment>
<dbReference type="SUPFAM" id="SSF81383">
    <property type="entry name" value="F-box domain"/>
    <property type="match status" value="1"/>
</dbReference>
<dbReference type="Proteomes" id="UP000629468">
    <property type="component" value="Unassembled WGS sequence"/>
</dbReference>
<gene>
    <name evidence="3" type="ORF">Agabi119p4_7446</name>
</gene>
<proteinExistence type="predicted"/>
<feature type="domain" description="F-box" evidence="2">
    <location>
        <begin position="29"/>
        <end position="79"/>
    </location>
</feature>
<dbReference type="SUPFAM" id="SSF52047">
    <property type="entry name" value="RNI-like"/>
    <property type="match status" value="1"/>
</dbReference>
<dbReference type="Pfam" id="PF12937">
    <property type="entry name" value="F-box-like"/>
    <property type="match status" value="1"/>
</dbReference>
<dbReference type="Gene3D" id="3.80.10.10">
    <property type="entry name" value="Ribonuclease Inhibitor"/>
    <property type="match status" value="1"/>
</dbReference>
<evidence type="ECO:0000313" key="4">
    <source>
        <dbReference type="Proteomes" id="UP000629468"/>
    </source>
</evidence>
<accession>A0A8H7C7S3</accession>
<feature type="region of interest" description="Disordered" evidence="1">
    <location>
        <begin position="315"/>
        <end position="336"/>
    </location>
</feature>
<sequence>MSFLRPEMPTLPVEYDKASDINPPSTPLVTSINSLPAELLIEIFAFYSVVEPLGPIALRSVSGRWRDITDTSPLVWRHISLDDEKRSLSIQRHQAELWTKLSYPLTFDVTVNATNPDSVLPLISPLLPSIERWRSFSLTGQRDEELDMAEMSLNLLTFNTLNISIRETKYWEEDDTKTTFVPTYPTWPFAYVMNIWTRNLPSYQVLVPLRFTCISITVGSIPEGSFETDFAQPKSIMDFLQACPELESFYFAGWPRNEDVSKQVFPTVSLPKLRTLHLRSTCSARAYLSNLDVPQLQNLYLAHLNVDFELKGEYNESGDSDDEARDYSQSPSSDRATGMGLRKLIQRCKPPIRALEMDFSDMRTKDFRYVFDNLPDLEEFRIVASDMSDKVVRLLKPSLLEDGSIGLRMPRLRQLKLYNCQRLNGSALVTGLGSRVAYTDKNRGDTLAEVVIAGCEGFTDTHRAMLERTLRNRLHGD</sequence>